<evidence type="ECO:0000256" key="1">
    <source>
        <dbReference type="ARBA" id="ARBA00006270"/>
    </source>
</evidence>
<dbReference type="OMA" id="QRSMKVP"/>
<dbReference type="Gene3D" id="3.40.50.300">
    <property type="entry name" value="P-loop containing nucleotide triphosphate hydrolases"/>
    <property type="match status" value="1"/>
</dbReference>
<dbReference type="PROSITE" id="PS51420">
    <property type="entry name" value="RHO"/>
    <property type="match status" value="1"/>
</dbReference>
<keyword evidence="3" id="KW-0342">GTP-binding</keyword>
<dbReference type="PROSITE" id="PS51419">
    <property type="entry name" value="RAB"/>
    <property type="match status" value="1"/>
</dbReference>
<gene>
    <name evidence="6" type="primary">RAB8G</name>
</gene>
<dbReference type="InterPro" id="IPR027417">
    <property type="entry name" value="P-loop_NTPase"/>
</dbReference>
<dbReference type="Pfam" id="PF00071">
    <property type="entry name" value="Ras"/>
    <property type="match status" value="1"/>
</dbReference>
<dbReference type="SUPFAM" id="SSF52540">
    <property type="entry name" value="P-loop containing nucleoside triphosphate hydrolases"/>
    <property type="match status" value="1"/>
</dbReference>
<evidence type="ECO:0000256" key="2">
    <source>
        <dbReference type="ARBA" id="ARBA00022741"/>
    </source>
</evidence>
<dbReference type="SMART" id="SM00173">
    <property type="entry name" value="RAS"/>
    <property type="match status" value="1"/>
</dbReference>
<comment type="similarity">
    <text evidence="1">Belongs to the small GTPase superfamily. Rab family.</text>
</comment>
<evidence type="ECO:0000256" key="5">
    <source>
        <dbReference type="SAM" id="MobiDB-lite"/>
    </source>
</evidence>
<accession>E1CB44</accession>
<dbReference type="AlphaFoldDB" id="E1CB44"/>
<dbReference type="InterPro" id="IPR005225">
    <property type="entry name" value="Small_GTP-bd"/>
</dbReference>
<dbReference type="PROSITE" id="PS51421">
    <property type="entry name" value="RAS"/>
    <property type="match status" value="1"/>
</dbReference>
<keyword evidence="4" id="KW-0449">Lipoprotein</keyword>
<dbReference type="PANTHER" id="PTHR47980">
    <property type="entry name" value="LD44762P"/>
    <property type="match status" value="1"/>
</dbReference>
<dbReference type="PRINTS" id="PR00449">
    <property type="entry name" value="RASTRNSFRMNG"/>
</dbReference>
<dbReference type="InterPro" id="IPR050305">
    <property type="entry name" value="Small_GTPase_Rab"/>
</dbReference>
<dbReference type="SMART" id="SM00176">
    <property type="entry name" value="RAN"/>
    <property type="match status" value="1"/>
</dbReference>
<feature type="compositionally biased region" description="Polar residues" evidence="5">
    <location>
        <begin position="224"/>
        <end position="250"/>
    </location>
</feature>
<dbReference type="NCBIfam" id="TIGR00231">
    <property type="entry name" value="small_GTP"/>
    <property type="match status" value="1"/>
</dbReference>
<evidence type="ECO:0000256" key="4">
    <source>
        <dbReference type="ARBA" id="ARBA00023288"/>
    </source>
</evidence>
<evidence type="ECO:0000256" key="3">
    <source>
        <dbReference type="ARBA" id="ARBA00023134"/>
    </source>
</evidence>
<sequence length="250" mass="28458">MNKPNLRQFKDNVDYVIKILLVGDSAVGKTNIMLRYCDHGYKTAHMVTVGVDFKMKTIKVDQKQLKLIIWDTAGQEKYQAMAQSIYNGAQAVIVVYSITDRNSFMNVRNWIKQISEHVPDQIIITLVGNKCDESENQRKVDKAEGQALADEYKIPFFESSAKENINITQLFEETARQIKEKILNDINTVGDSAQKIKFDTLQVGSPSPQNNDNFKLTAEKSRQSEQMYTETTPFDTKTPQSQNNVSNCQC</sequence>
<dbReference type="GO" id="GO:0003924">
    <property type="term" value="F:GTPase activity"/>
    <property type="evidence" value="ECO:0007669"/>
    <property type="project" value="InterPro"/>
</dbReference>
<dbReference type="SMART" id="SM00175">
    <property type="entry name" value="RAB"/>
    <property type="match status" value="1"/>
</dbReference>
<organism evidence="6">
    <name type="scientific">Tetrahymena thermophila</name>
    <dbReference type="NCBI Taxonomy" id="5911"/>
    <lineage>
        <taxon>Eukaryota</taxon>
        <taxon>Sar</taxon>
        <taxon>Alveolata</taxon>
        <taxon>Ciliophora</taxon>
        <taxon>Intramacronucleata</taxon>
        <taxon>Oligohymenophorea</taxon>
        <taxon>Hymenostomatida</taxon>
        <taxon>Tetrahymenina</taxon>
        <taxon>Tetrahymenidae</taxon>
        <taxon>Tetrahymena</taxon>
    </lineage>
</organism>
<dbReference type="SMART" id="SM00174">
    <property type="entry name" value="RHO"/>
    <property type="match status" value="1"/>
</dbReference>
<dbReference type="GO" id="GO:0005525">
    <property type="term" value="F:GTP binding"/>
    <property type="evidence" value="ECO:0007669"/>
    <property type="project" value="UniProtKB-KW"/>
</dbReference>
<dbReference type="InterPro" id="IPR001806">
    <property type="entry name" value="Small_GTPase"/>
</dbReference>
<dbReference type="EMBL" id="AB365954">
    <property type="protein sequence ID" value="BAJ21334.1"/>
    <property type="molecule type" value="mRNA"/>
</dbReference>
<proteinExistence type="evidence at transcript level"/>
<reference evidence="6" key="1">
    <citation type="journal article" date="2010" name="J. Eukaryot. Microbiol.">
        <title>Marked amplification and diversification of products of ras genes from rat brain, Rab GTPases, in the ciliates Tetrahymena thermophila and Paramecium tetraurelia.</title>
        <authorList>
            <person name="Saito-Nakano Y."/>
            <person name="Nakahara T."/>
            <person name="Nakano K."/>
            <person name="Nozaki T."/>
            <person name="Numata O."/>
        </authorList>
    </citation>
    <scope>NUCLEOTIDE SEQUENCE</scope>
</reference>
<dbReference type="CDD" id="cd00154">
    <property type="entry name" value="Rab"/>
    <property type="match status" value="1"/>
</dbReference>
<feature type="region of interest" description="Disordered" evidence="5">
    <location>
        <begin position="220"/>
        <end position="250"/>
    </location>
</feature>
<keyword evidence="2" id="KW-0547">Nucleotide-binding</keyword>
<protein>
    <submittedName>
        <fullName evidence="6">Rab-family small GTPase Rab8G</fullName>
    </submittedName>
</protein>
<evidence type="ECO:0000313" key="6">
    <source>
        <dbReference type="EMBL" id="BAJ21334.1"/>
    </source>
</evidence>
<name>E1CB44_TETTH</name>
<dbReference type="FunFam" id="3.40.50.300:FF:001129">
    <property type="entry name" value="ras-related protein Rab-44 isoform X2"/>
    <property type="match status" value="1"/>
</dbReference>